<gene>
    <name evidence="1" type="ORF">M747DRAFT_109158</name>
</gene>
<sequence>MSQLYTSDAVHSGYCKSILLVRRFSLDLVHRMFLTERWEIICPILSGPSSFHAIWCVTVVVLCKVGRGMKASVSWIYILRPWPVELMQENLSDITVYLVKCSFVSLYRFLNITIFGLHTRHGSICCDVMVLTVRHLSSGASHNEMSVSFGWNLLGFWHRSDRFRGETRSSL</sequence>
<dbReference type="AlphaFoldDB" id="A0A370BRH0"/>
<reference evidence="1 2" key="1">
    <citation type="submission" date="2018-07" db="EMBL/GenBank/DDBJ databases">
        <title>Section-level genome sequencing of Aspergillus section Nigri to investigate inter- and intra-species variation.</title>
        <authorList>
            <consortium name="DOE Joint Genome Institute"/>
            <person name="Vesth T.C."/>
            <person name="Nybo J.L."/>
            <person name="Theobald S."/>
            <person name="Frisvad J.C."/>
            <person name="Larsen T.O."/>
            <person name="Nielsen K.F."/>
            <person name="Hoof J.B."/>
            <person name="Brandl J."/>
            <person name="Salamov A."/>
            <person name="Riley R."/>
            <person name="Gladden J.M."/>
            <person name="Phatale P."/>
            <person name="Nielsen M.T."/>
            <person name="Lyhne E.K."/>
            <person name="Kogle M.E."/>
            <person name="Strasser K."/>
            <person name="McDonnell E."/>
            <person name="Barry K."/>
            <person name="Clum A."/>
            <person name="Chen C."/>
            <person name="Nolan M."/>
            <person name="Sandor L."/>
            <person name="Kuo A."/>
            <person name="Lipzen A."/>
            <person name="Hainaut M."/>
            <person name="Drula E."/>
            <person name="Tsang A."/>
            <person name="Magnuson J.K."/>
            <person name="Henrissat B."/>
            <person name="Wiebenga A."/>
            <person name="Simmons B.A."/>
            <person name="Makela M.R."/>
            <person name="De vries R.P."/>
            <person name="Grigoriev I.V."/>
            <person name="Mortensen U.H."/>
            <person name="Baker S.E."/>
            <person name="Andersen M.R."/>
        </authorList>
    </citation>
    <scope>NUCLEOTIDE SEQUENCE [LARGE SCALE GENOMIC DNA]</scope>
    <source>
        <strain evidence="1 2">ATCC 13496</strain>
    </source>
</reference>
<protein>
    <submittedName>
        <fullName evidence="1">Uncharacterized protein</fullName>
    </submittedName>
</protein>
<dbReference type="VEuPathDB" id="FungiDB:M747DRAFT_109158"/>
<dbReference type="EMBL" id="KZ851936">
    <property type="protein sequence ID" value="RDH16695.1"/>
    <property type="molecule type" value="Genomic_DNA"/>
</dbReference>
<accession>A0A370BRH0</accession>
<name>A0A370BRH0_ASPNG</name>
<evidence type="ECO:0000313" key="1">
    <source>
        <dbReference type="EMBL" id="RDH16695.1"/>
    </source>
</evidence>
<proteinExistence type="predicted"/>
<organism evidence="1 2">
    <name type="scientific">Aspergillus niger ATCC 13496</name>
    <dbReference type="NCBI Taxonomy" id="1353008"/>
    <lineage>
        <taxon>Eukaryota</taxon>
        <taxon>Fungi</taxon>
        <taxon>Dikarya</taxon>
        <taxon>Ascomycota</taxon>
        <taxon>Pezizomycotina</taxon>
        <taxon>Eurotiomycetes</taxon>
        <taxon>Eurotiomycetidae</taxon>
        <taxon>Eurotiales</taxon>
        <taxon>Aspergillaceae</taxon>
        <taxon>Aspergillus</taxon>
        <taxon>Aspergillus subgen. Circumdati</taxon>
    </lineage>
</organism>
<evidence type="ECO:0000313" key="2">
    <source>
        <dbReference type="Proteomes" id="UP000253845"/>
    </source>
</evidence>
<dbReference type="Proteomes" id="UP000253845">
    <property type="component" value="Unassembled WGS sequence"/>
</dbReference>